<keyword evidence="1" id="KW-0732">Signal</keyword>
<keyword evidence="4" id="KW-1185">Reference proteome</keyword>
<feature type="chain" id="PRO_5045489957" evidence="1">
    <location>
        <begin position="32"/>
        <end position="175"/>
    </location>
</feature>
<dbReference type="RefSeq" id="WP_234360618.1">
    <property type="nucleotide sequence ID" value="NZ_JARAYT010000002.1"/>
</dbReference>
<evidence type="ECO:0000256" key="1">
    <source>
        <dbReference type="SAM" id="SignalP"/>
    </source>
</evidence>
<dbReference type="Pfam" id="PF00652">
    <property type="entry name" value="Ricin_B_lectin"/>
    <property type="match status" value="1"/>
</dbReference>
<dbReference type="InterPro" id="IPR000772">
    <property type="entry name" value="Ricin_B_lectin"/>
</dbReference>
<comment type="caution">
    <text evidence="3">The sequence shown here is derived from an EMBL/GenBank/DDBJ whole genome shotgun (WGS) entry which is preliminary data.</text>
</comment>
<proteinExistence type="predicted"/>
<dbReference type="SUPFAM" id="SSF50370">
    <property type="entry name" value="Ricin B-like lectins"/>
    <property type="match status" value="1"/>
</dbReference>
<dbReference type="PROSITE" id="PS50231">
    <property type="entry name" value="RICIN_B_LECTIN"/>
    <property type="match status" value="1"/>
</dbReference>
<feature type="signal peptide" evidence="1">
    <location>
        <begin position="1"/>
        <end position="31"/>
    </location>
</feature>
<evidence type="ECO:0000313" key="3">
    <source>
        <dbReference type="EMBL" id="MDX3699981.1"/>
    </source>
</evidence>
<name>A0ABU4NBM8_9ACTN</name>
<sequence>MSNKMRKMMLGATGFALAATSVLFSSPTASAVNENMKITNGNSGKCLAVPGSSEVSGRAVAQWECTANHDQIWYAQRLSGGNGDRVRLINYNSKMCLAIAAESNGAAAIQRTCSGSEQQAWIWDSADRLRSVSSGYCLAVPHSSKANTELVQWTCTLGSEQRWIGDGIIVIDPSG</sequence>
<feature type="domain" description="Ricin B lectin" evidence="2">
    <location>
        <begin position="33"/>
        <end position="166"/>
    </location>
</feature>
<reference evidence="3 4" key="1">
    <citation type="journal article" date="2023" name="Microb. Genom.">
        <title>Mesoterricola silvestris gen. nov., sp. nov., Mesoterricola sediminis sp. nov., Geothrix oryzae sp. nov., Geothrix edaphica sp. nov., Geothrix rubra sp. nov., and Geothrix limicola sp. nov., six novel members of Acidobacteriota isolated from soils.</title>
        <authorList>
            <person name="Weisberg A.J."/>
            <person name="Pearce E."/>
            <person name="Kramer C.G."/>
            <person name="Chang J.H."/>
            <person name="Clarke C.R."/>
        </authorList>
    </citation>
    <scope>NUCLEOTIDE SEQUENCE [LARGE SCALE GENOMIC DNA]</scope>
    <source>
        <strain evidence="3 4">ID09-01A</strain>
    </source>
</reference>
<dbReference type="InterPro" id="IPR035992">
    <property type="entry name" value="Ricin_B-like_lectins"/>
</dbReference>
<dbReference type="Gene3D" id="2.80.10.50">
    <property type="match status" value="2"/>
</dbReference>
<dbReference type="Proteomes" id="UP001271274">
    <property type="component" value="Unassembled WGS sequence"/>
</dbReference>
<dbReference type="CDD" id="cd00161">
    <property type="entry name" value="beta-trefoil_Ricin-like"/>
    <property type="match status" value="1"/>
</dbReference>
<organism evidence="3 4">
    <name type="scientific">Streptomyces europaeiscabiei</name>
    <dbReference type="NCBI Taxonomy" id="146819"/>
    <lineage>
        <taxon>Bacteria</taxon>
        <taxon>Bacillati</taxon>
        <taxon>Actinomycetota</taxon>
        <taxon>Actinomycetes</taxon>
        <taxon>Kitasatosporales</taxon>
        <taxon>Streptomycetaceae</taxon>
        <taxon>Streptomyces</taxon>
    </lineage>
</organism>
<dbReference type="EMBL" id="JARAYU010000002">
    <property type="protein sequence ID" value="MDX3699981.1"/>
    <property type="molecule type" value="Genomic_DNA"/>
</dbReference>
<accession>A0ABU4NBM8</accession>
<evidence type="ECO:0000313" key="4">
    <source>
        <dbReference type="Proteomes" id="UP001271274"/>
    </source>
</evidence>
<gene>
    <name evidence="3" type="ORF">PV662_09450</name>
</gene>
<protein>
    <submittedName>
        <fullName evidence="3">RICIN domain-containing protein</fullName>
    </submittedName>
</protein>
<dbReference type="SMART" id="SM00458">
    <property type="entry name" value="RICIN"/>
    <property type="match status" value="1"/>
</dbReference>
<evidence type="ECO:0000259" key="2">
    <source>
        <dbReference type="SMART" id="SM00458"/>
    </source>
</evidence>